<protein>
    <submittedName>
        <fullName evidence="6">Uncharacterized protein</fullName>
    </submittedName>
</protein>
<keyword evidence="2" id="KW-0121">Carboxypeptidase</keyword>
<gene>
    <name evidence="6" type="ORF">LTR09_011513</name>
</gene>
<accession>A0AAJ0D606</accession>
<evidence type="ECO:0000256" key="4">
    <source>
        <dbReference type="ARBA" id="ARBA00022801"/>
    </source>
</evidence>
<dbReference type="SUPFAM" id="SSF53474">
    <property type="entry name" value="alpha/beta-Hydrolases"/>
    <property type="match status" value="1"/>
</dbReference>
<evidence type="ECO:0000256" key="2">
    <source>
        <dbReference type="ARBA" id="ARBA00022645"/>
    </source>
</evidence>
<keyword evidence="3" id="KW-0645">Protease</keyword>
<dbReference type="InterPro" id="IPR029058">
    <property type="entry name" value="AB_hydrolase_fold"/>
</dbReference>
<keyword evidence="7" id="KW-1185">Reference proteome</keyword>
<keyword evidence="4" id="KW-0378">Hydrolase</keyword>
<comment type="caution">
    <text evidence="6">The sequence shown here is derived from an EMBL/GenBank/DDBJ whole genome shotgun (WGS) entry which is preliminary data.</text>
</comment>
<dbReference type="Proteomes" id="UP001271007">
    <property type="component" value="Unassembled WGS sequence"/>
</dbReference>
<keyword evidence="5" id="KW-0325">Glycoprotein</keyword>
<proteinExistence type="inferred from homology"/>
<dbReference type="Gene3D" id="3.40.50.1820">
    <property type="entry name" value="alpha/beta hydrolase"/>
    <property type="match status" value="1"/>
</dbReference>
<dbReference type="EMBL" id="JAWDJX010000069">
    <property type="protein sequence ID" value="KAK3047088.1"/>
    <property type="molecule type" value="Genomic_DNA"/>
</dbReference>
<sequence length="248" mass="26640">MKAYSYLNNNVKSFPKVDQRYPFNLAIPLRKLKCGNGYTPANEYFNSADVQEALGVPLNFTSISWILAANFGLALPIPPYNKLPLSKQTGDYVRQAGLPKIEYLLANNVKAAFVHGDIDYMCPSTGAETTALAADWSGQAAFAAAGYERLQGSTEQGTDHGALVKQSGRLSFSRVLQGGHGVSAYAPSTVGKIFERTIMGLDVVTGEQEAAAGYSSKGPTDSLGFRQPLPQDLPGTCVVNGRFLKHNV</sequence>
<name>A0AAJ0D606_9PEZI</name>
<evidence type="ECO:0000313" key="6">
    <source>
        <dbReference type="EMBL" id="KAK3047088.1"/>
    </source>
</evidence>
<reference evidence="6" key="1">
    <citation type="submission" date="2023-04" db="EMBL/GenBank/DDBJ databases">
        <title>Black Yeasts Isolated from many extreme environments.</title>
        <authorList>
            <person name="Coleine C."/>
            <person name="Stajich J.E."/>
            <person name="Selbmann L."/>
        </authorList>
    </citation>
    <scope>NUCLEOTIDE SEQUENCE</scope>
    <source>
        <strain evidence="6">CCFEE 5312</strain>
    </source>
</reference>
<comment type="similarity">
    <text evidence="1">Belongs to the peptidase S10 family.</text>
</comment>
<evidence type="ECO:0000256" key="1">
    <source>
        <dbReference type="ARBA" id="ARBA00009431"/>
    </source>
</evidence>
<dbReference type="AlphaFoldDB" id="A0AAJ0D606"/>
<dbReference type="Pfam" id="PF00450">
    <property type="entry name" value="Peptidase_S10"/>
    <property type="match status" value="1"/>
</dbReference>
<evidence type="ECO:0000256" key="5">
    <source>
        <dbReference type="ARBA" id="ARBA00023180"/>
    </source>
</evidence>
<dbReference type="InterPro" id="IPR001563">
    <property type="entry name" value="Peptidase_S10"/>
</dbReference>
<dbReference type="GO" id="GO:0006508">
    <property type="term" value="P:proteolysis"/>
    <property type="evidence" value="ECO:0007669"/>
    <property type="project" value="UniProtKB-KW"/>
</dbReference>
<dbReference type="GO" id="GO:0004185">
    <property type="term" value="F:serine-type carboxypeptidase activity"/>
    <property type="evidence" value="ECO:0007669"/>
    <property type="project" value="InterPro"/>
</dbReference>
<evidence type="ECO:0000313" key="7">
    <source>
        <dbReference type="Proteomes" id="UP001271007"/>
    </source>
</evidence>
<organism evidence="6 7">
    <name type="scientific">Extremus antarcticus</name>
    <dbReference type="NCBI Taxonomy" id="702011"/>
    <lineage>
        <taxon>Eukaryota</taxon>
        <taxon>Fungi</taxon>
        <taxon>Dikarya</taxon>
        <taxon>Ascomycota</taxon>
        <taxon>Pezizomycotina</taxon>
        <taxon>Dothideomycetes</taxon>
        <taxon>Dothideomycetidae</taxon>
        <taxon>Mycosphaerellales</taxon>
        <taxon>Extremaceae</taxon>
        <taxon>Extremus</taxon>
    </lineage>
</organism>
<evidence type="ECO:0000256" key="3">
    <source>
        <dbReference type="ARBA" id="ARBA00022670"/>
    </source>
</evidence>